<keyword evidence="3" id="KW-1133">Transmembrane helix</keyword>
<dbReference type="Proteomes" id="UP001494588">
    <property type="component" value="Unassembled WGS sequence"/>
</dbReference>
<evidence type="ECO:0000256" key="1">
    <source>
        <dbReference type="ARBA" id="ARBA00009410"/>
    </source>
</evidence>
<evidence type="ECO:0000313" key="5">
    <source>
        <dbReference type="EMBL" id="MEM5292117.1"/>
    </source>
</evidence>
<dbReference type="InterPro" id="IPR006076">
    <property type="entry name" value="FAD-dep_OxRdtase"/>
</dbReference>
<dbReference type="GO" id="GO:0016491">
    <property type="term" value="F:oxidoreductase activity"/>
    <property type="evidence" value="ECO:0007669"/>
    <property type="project" value="UniProtKB-KW"/>
</dbReference>
<dbReference type="EC" id="1.-.-.-" evidence="5"/>
<dbReference type="InterPro" id="IPR036188">
    <property type="entry name" value="FAD/NAD-bd_sf"/>
</dbReference>
<dbReference type="PANTHER" id="PTHR13847">
    <property type="entry name" value="SARCOSINE DEHYDROGENASE-RELATED"/>
    <property type="match status" value="1"/>
</dbReference>
<comment type="caution">
    <text evidence="5">The sequence shown here is derived from an EMBL/GenBank/DDBJ whole genome shotgun (WGS) entry which is preliminary data.</text>
</comment>
<dbReference type="RefSeq" id="WP_201661848.1">
    <property type="nucleotide sequence ID" value="NZ_CAJHCS010000053.1"/>
</dbReference>
<protein>
    <submittedName>
        <fullName evidence="5">FAD-binding oxidoreductase</fullName>
        <ecNumber evidence="5">1.-.-.-</ecNumber>
    </submittedName>
</protein>
<dbReference type="SUPFAM" id="SSF51905">
    <property type="entry name" value="FAD/NAD(P)-binding domain"/>
    <property type="match status" value="1"/>
</dbReference>
<evidence type="ECO:0000259" key="4">
    <source>
        <dbReference type="Pfam" id="PF01266"/>
    </source>
</evidence>
<keyword evidence="2 5" id="KW-0560">Oxidoreductase</keyword>
<name>A0ABU9QRI8_9BURK</name>
<dbReference type="EMBL" id="JAZHGC010000071">
    <property type="protein sequence ID" value="MEM5292117.1"/>
    <property type="molecule type" value="Genomic_DNA"/>
</dbReference>
<gene>
    <name evidence="5" type="ORF">V4C55_41150</name>
</gene>
<comment type="similarity">
    <text evidence="1">Belongs to the DadA oxidoreductase family.</text>
</comment>
<dbReference type="Gene3D" id="3.50.50.60">
    <property type="entry name" value="FAD/NAD(P)-binding domain"/>
    <property type="match status" value="2"/>
</dbReference>
<keyword evidence="6" id="KW-1185">Reference proteome</keyword>
<feature type="transmembrane region" description="Helical" evidence="3">
    <location>
        <begin position="7"/>
        <end position="27"/>
    </location>
</feature>
<keyword evidence="3" id="KW-0812">Transmembrane</keyword>
<evidence type="ECO:0000256" key="2">
    <source>
        <dbReference type="ARBA" id="ARBA00023002"/>
    </source>
</evidence>
<dbReference type="Gene3D" id="3.30.9.10">
    <property type="entry name" value="D-Amino Acid Oxidase, subunit A, domain 2"/>
    <property type="match status" value="2"/>
</dbReference>
<dbReference type="Pfam" id="PF01266">
    <property type="entry name" value="DAO"/>
    <property type="match status" value="1"/>
</dbReference>
<evidence type="ECO:0000313" key="6">
    <source>
        <dbReference type="Proteomes" id="UP001494588"/>
    </source>
</evidence>
<sequence length="420" mass="44360">MQQIPKSTSVAIIGGGIIGISAALALARRGVDVVVFEKGVVAGEQSSRNWGWIRSVGRNPAELPLSAMANDMWQDIQSGVDVGYRRTGLAYLAASESALAAHQAWLDIARESGANARILSKGESARLIPSSRRTWAGALYSSTDGVAEPTLATQGIAALAVSLGAKILEGCAARGLDVSAGRVSGVVTEHGLVKCSSVVLAGGAWSRLLCGNHGIEFPQLKVHASGLQTTPVNAGLDLAINGGDFTVRKRSDGGYTVSKLGASVAELTPDSIRLSTKFMGAWVKERKYLRLRIGRRFFDELKTPRRFGLDRPTPFEACRTLDPEPNVRMLDEALKQLKSAFAGFSDALPVRAWAGMIDVTPDALPVISEVSEIPGFFLGSGFSGHGFGIGPAAGSVLANLVTGDRPVVEVRDFSLTRFSS</sequence>
<organism evidence="5 6">
    <name type="scientific">Paraburkholderia sabiae</name>
    <dbReference type="NCBI Taxonomy" id="273251"/>
    <lineage>
        <taxon>Bacteria</taxon>
        <taxon>Pseudomonadati</taxon>
        <taxon>Pseudomonadota</taxon>
        <taxon>Betaproteobacteria</taxon>
        <taxon>Burkholderiales</taxon>
        <taxon>Burkholderiaceae</taxon>
        <taxon>Paraburkholderia</taxon>
    </lineage>
</organism>
<keyword evidence="3" id="KW-0472">Membrane</keyword>
<reference evidence="5 6" key="1">
    <citation type="submission" date="2024-01" db="EMBL/GenBank/DDBJ databases">
        <title>The diversity of rhizobia nodulating Mimosa spp. in eleven states of Brazil covering several biomes is determined by host plant, location, and edaphic factors.</title>
        <authorList>
            <person name="Rouws L."/>
            <person name="Barauna A."/>
            <person name="Beukes C."/>
            <person name="De Faria S.M."/>
            <person name="Gross E."/>
            <person name="Dos Reis Junior F.B."/>
            <person name="Simon M."/>
            <person name="Maluk M."/>
            <person name="Odee D.W."/>
            <person name="Kenicer G."/>
            <person name="Young J.P.W."/>
            <person name="Reis V.M."/>
            <person name="Zilli J."/>
            <person name="James E.K."/>
        </authorList>
    </citation>
    <scope>NUCLEOTIDE SEQUENCE [LARGE SCALE GENOMIC DNA]</scope>
    <source>
        <strain evidence="5 6">JPY77</strain>
    </source>
</reference>
<dbReference type="PANTHER" id="PTHR13847:SF280">
    <property type="entry name" value="D-AMINO ACID DEHYDROGENASE"/>
    <property type="match status" value="1"/>
</dbReference>
<accession>A0ABU9QRI8</accession>
<evidence type="ECO:0000256" key="3">
    <source>
        <dbReference type="SAM" id="Phobius"/>
    </source>
</evidence>
<proteinExistence type="inferred from homology"/>
<feature type="domain" description="FAD dependent oxidoreductase" evidence="4">
    <location>
        <begin position="10"/>
        <end position="400"/>
    </location>
</feature>